<gene>
    <name evidence="1" type="ORF">FH972_010827</name>
</gene>
<dbReference type="AlphaFoldDB" id="A0A660KPG3"/>
<evidence type="ECO:0000313" key="1">
    <source>
        <dbReference type="EMBL" id="KAE8038302.1"/>
    </source>
</evidence>
<accession>A0A660KPG3</accession>
<organism evidence="1 2">
    <name type="scientific">Carpinus fangiana</name>
    <dbReference type="NCBI Taxonomy" id="176857"/>
    <lineage>
        <taxon>Eukaryota</taxon>
        <taxon>Viridiplantae</taxon>
        <taxon>Streptophyta</taxon>
        <taxon>Embryophyta</taxon>
        <taxon>Tracheophyta</taxon>
        <taxon>Spermatophyta</taxon>
        <taxon>Magnoliopsida</taxon>
        <taxon>eudicotyledons</taxon>
        <taxon>Gunneridae</taxon>
        <taxon>Pentapetalae</taxon>
        <taxon>rosids</taxon>
        <taxon>fabids</taxon>
        <taxon>Fagales</taxon>
        <taxon>Betulaceae</taxon>
        <taxon>Carpinus</taxon>
    </lineage>
</organism>
<protein>
    <recommendedName>
        <fullName evidence="3">NB-ARC domain-containing protein</fullName>
    </recommendedName>
</protein>
<dbReference type="Proteomes" id="UP000327013">
    <property type="component" value="Chromosome 4"/>
</dbReference>
<reference evidence="1 2" key="1">
    <citation type="submission" date="2019-06" db="EMBL/GenBank/DDBJ databases">
        <title>A chromosomal-level reference genome of Carpinus fangiana (Coryloideae, Betulaceae).</title>
        <authorList>
            <person name="Yang X."/>
            <person name="Wang Z."/>
            <person name="Zhang L."/>
            <person name="Hao G."/>
            <person name="Liu J."/>
            <person name="Yang Y."/>
        </authorList>
    </citation>
    <scope>NUCLEOTIDE SEQUENCE [LARGE SCALE GENOMIC DNA]</scope>
    <source>
        <strain evidence="1">Cfa_2016G</strain>
        <tissue evidence="1">Leaf</tissue>
    </source>
</reference>
<keyword evidence="2" id="KW-1185">Reference proteome</keyword>
<name>A0A660KPG3_9ROSI</name>
<dbReference type="EMBL" id="CM017324">
    <property type="protein sequence ID" value="KAE8038302.1"/>
    <property type="molecule type" value="Genomic_DNA"/>
</dbReference>
<proteinExistence type="predicted"/>
<evidence type="ECO:0008006" key="3">
    <source>
        <dbReference type="Google" id="ProtNLM"/>
    </source>
</evidence>
<sequence length="55" mass="6281">MASVKNDGVVFFGKGSSQPFRLLETLSFEDMEEWENWSPNGEFPNLHELSIENCS</sequence>
<dbReference type="OrthoDB" id="1435468at2759"/>
<evidence type="ECO:0000313" key="2">
    <source>
        <dbReference type="Proteomes" id="UP000327013"/>
    </source>
</evidence>